<sequence length="218" mass="23361">MRKSNKITSMCFAAAFVCLFFLGGSGVSQATLVVAGAGQYPLIGTGSGGGDGLDDFDNVNWLLDEYYERDVDVFSIGKFEEEYIGDEPQGNLIPVGFTAPWDPAWFSWDGNILDTTDGVGYINIPSDSIFNWTGHFWYSIKAGSAFGLYDGGILTLTAGSSYSIPWDIKNVPAGFTGNGLSHFSLWAEEASPVPEPATILLFGAGLVGIAGIRLRKTK</sequence>
<feature type="signal peptide" evidence="1">
    <location>
        <begin position="1"/>
        <end position="30"/>
    </location>
</feature>
<dbReference type="RefSeq" id="WP_015403393.1">
    <property type="nucleotide sequence ID" value="NC_020304.1"/>
</dbReference>
<feature type="chain" id="PRO_5004015794" evidence="1">
    <location>
        <begin position="31"/>
        <end position="218"/>
    </location>
</feature>
<gene>
    <name evidence="3" type="ordered locus">UWK_01131</name>
</gene>
<proteinExistence type="predicted"/>
<accession>M1ND61</accession>
<dbReference type="OrthoDB" id="9180393at2"/>
<dbReference type="EMBL" id="CP003985">
    <property type="protein sequence ID" value="AGF77699.1"/>
    <property type="molecule type" value="Genomic_DNA"/>
</dbReference>
<dbReference type="InterPro" id="IPR013424">
    <property type="entry name" value="Ice-binding_C"/>
</dbReference>
<dbReference type="AlphaFoldDB" id="M1ND61"/>
<feature type="domain" description="Ice-binding protein C-terminal" evidence="2">
    <location>
        <begin position="192"/>
        <end position="216"/>
    </location>
</feature>
<protein>
    <submittedName>
        <fullName evidence="3">PEP-CTERM putative exosortase interaction domain-containing protein</fullName>
    </submittedName>
</protein>
<name>M1ND61_DESSD</name>
<dbReference type="Proteomes" id="UP000011721">
    <property type="component" value="Chromosome"/>
</dbReference>
<dbReference type="Pfam" id="PF07589">
    <property type="entry name" value="PEP-CTERM"/>
    <property type="match status" value="1"/>
</dbReference>
<keyword evidence="1" id="KW-0732">Signal</keyword>
<evidence type="ECO:0000259" key="2">
    <source>
        <dbReference type="Pfam" id="PF07589"/>
    </source>
</evidence>
<organism evidence="3 4">
    <name type="scientific">Desulfocapsa sulfexigens (strain DSM 10523 / SB164P1)</name>
    <dbReference type="NCBI Taxonomy" id="1167006"/>
    <lineage>
        <taxon>Bacteria</taxon>
        <taxon>Pseudomonadati</taxon>
        <taxon>Thermodesulfobacteriota</taxon>
        <taxon>Desulfobulbia</taxon>
        <taxon>Desulfobulbales</taxon>
        <taxon>Desulfocapsaceae</taxon>
        <taxon>Desulfocapsa</taxon>
    </lineage>
</organism>
<evidence type="ECO:0000313" key="3">
    <source>
        <dbReference type="EMBL" id="AGF77699.1"/>
    </source>
</evidence>
<dbReference type="STRING" id="1167006.UWK_01131"/>
<dbReference type="KEGG" id="dsf:UWK_01131"/>
<reference evidence="4" key="1">
    <citation type="journal article" date="2013" name="Stand. Genomic Sci.">
        <title>Complete genome sequence of Desulfocapsa sulfexigens, a marine deltaproteobacterium specialized in disproportionating inorganic sulfur compounds.</title>
        <authorList>
            <person name="Finster K.W."/>
            <person name="Kjeldsen K.U."/>
            <person name="Kube M."/>
            <person name="Reinhardt R."/>
            <person name="Mussmann M."/>
            <person name="Amann R."/>
            <person name="Schreiber L."/>
        </authorList>
    </citation>
    <scope>NUCLEOTIDE SEQUENCE [LARGE SCALE GENOMIC DNA]</scope>
    <source>
        <strain evidence="4">DSM 10523 / SB164P1</strain>
    </source>
</reference>
<evidence type="ECO:0000256" key="1">
    <source>
        <dbReference type="SAM" id="SignalP"/>
    </source>
</evidence>
<dbReference type="HOGENOM" id="CLU_1243681_0_0_7"/>
<evidence type="ECO:0000313" key="4">
    <source>
        <dbReference type="Proteomes" id="UP000011721"/>
    </source>
</evidence>
<dbReference type="NCBIfam" id="TIGR02595">
    <property type="entry name" value="PEP_CTERM"/>
    <property type="match status" value="1"/>
</dbReference>
<keyword evidence="4" id="KW-1185">Reference proteome</keyword>